<dbReference type="PANTHER" id="PTHR31089">
    <property type="entry name" value="CYCLIC DOF FACTOR 2"/>
    <property type="match status" value="1"/>
</dbReference>
<keyword evidence="3" id="KW-0862">Zinc</keyword>
<dbReference type="GO" id="GO:0003700">
    <property type="term" value="F:DNA-binding transcription factor activity"/>
    <property type="evidence" value="ECO:0007669"/>
    <property type="project" value="InterPro"/>
</dbReference>
<dbReference type="GO" id="GO:0003677">
    <property type="term" value="F:DNA binding"/>
    <property type="evidence" value="ECO:0007669"/>
    <property type="project" value="UniProtKB-KW"/>
</dbReference>
<dbReference type="EMBL" id="JABFUD020000020">
    <property type="protein sequence ID" value="KAI5064452.1"/>
    <property type="molecule type" value="Genomic_DNA"/>
</dbReference>
<dbReference type="InterPro" id="IPR003851">
    <property type="entry name" value="Znf_Dof"/>
</dbReference>
<evidence type="ECO:0000259" key="9">
    <source>
        <dbReference type="PROSITE" id="PS50884"/>
    </source>
</evidence>
<evidence type="ECO:0000313" key="10">
    <source>
        <dbReference type="EMBL" id="KAI5064452.1"/>
    </source>
</evidence>
<dbReference type="AlphaFoldDB" id="A0A9D4UBB0"/>
<name>A0A9D4UBB0_ADICA</name>
<evidence type="ECO:0000256" key="1">
    <source>
        <dbReference type="ARBA" id="ARBA00022723"/>
    </source>
</evidence>
<evidence type="ECO:0000256" key="3">
    <source>
        <dbReference type="ARBA" id="ARBA00022833"/>
    </source>
</evidence>
<gene>
    <name evidence="10" type="ORF">GOP47_0021122</name>
</gene>
<protein>
    <recommendedName>
        <fullName evidence="9">Dof-type domain-containing protein</fullName>
    </recommendedName>
</protein>
<accession>A0A9D4UBB0</accession>
<sequence length="318" mass="35651">MSSSPSEAESLACPRCHSRETKFCYFNNYSTAQPRHFCKNCKRYWTAGGSLRNVPVGGGLRKSKKSKLSKHGKDLLSASSEEFLSSGKPATSLPLASPTSSADGVIDEAFANPVVPLLGYRPTFEFTSENLLPGDYNPDLPTSHPFHHMNMTQSTCEVHENSLLPNSHYQLPHDVRNGFPHPQNWYGSMDQAHCNYGEISSEPSQESHRAALFPNANTGYSTFQRYQEHERRELKVQTGVRQFFDESKMSCKQGNDGQCSVEEQNTGSHDGVPKNMFLVEDEDEGLGNVINVRYPYDWEQVSEVLFGGTPDFFQMPTF</sequence>
<dbReference type="OrthoDB" id="1927254at2759"/>
<dbReference type="PROSITE" id="PS01361">
    <property type="entry name" value="ZF_DOF_1"/>
    <property type="match status" value="1"/>
</dbReference>
<keyword evidence="7" id="KW-0539">Nucleus</keyword>
<evidence type="ECO:0000256" key="2">
    <source>
        <dbReference type="ARBA" id="ARBA00022771"/>
    </source>
</evidence>
<dbReference type="InterPro" id="IPR045174">
    <property type="entry name" value="Dof"/>
</dbReference>
<keyword evidence="5" id="KW-0238">DNA-binding</keyword>
<organism evidence="10 11">
    <name type="scientific">Adiantum capillus-veneris</name>
    <name type="common">Maidenhair fern</name>
    <dbReference type="NCBI Taxonomy" id="13818"/>
    <lineage>
        <taxon>Eukaryota</taxon>
        <taxon>Viridiplantae</taxon>
        <taxon>Streptophyta</taxon>
        <taxon>Embryophyta</taxon>
        <taxon>Tracheophyta</taxon>
        <taxon>Polypodiopsida</taxon>
        <taxon>Polypodiidae</taxon>
        <taxon>Polypodiales</taxon>
        <taxon>Pteridineae</taxon>
        <taxon>Pteridaceae</taxon>
        <taxon>Vittarioideae</taxon>
        <taxon>Adiantum</taxon>
    </lineage>
</organism>
<keyword evidence="2" id="KW-0863">Zinc-finger</keyword>
<feature type="domain" description="Dof-type" evidence="9">
    <location>
        <begin position="11"/>
        <end position="65"/>
    </location>
</feature>
<evidence type="ECO:0000256" key="4">
    <source>
        <dbReference type="ARBA" id="ARBA00023015"/>
    </source>
</evidence>
<keyword evidence="6" id="KW-0804">Transcription</keyword>
<dbReference type="Proteomes" id="UP000886520">
    <property type="component" value="Chromosome 20"/>
</dbReference>
<comment type="caution">
    <text evidence="10">The sequence shown here is derived from an EMBL/GenBank/DDBJ whole genome shotgun (WGS) entry which is preliminary data.</text>
</comment>
<dbReference type="Pfam" id="PF02701">
    <property type="entry name" value="Zn_ribbon_Dof"/>
    <property type="match status" value="1"/>
</dbReference>
<evidence type="ECO:0000256" key="5">
    <source>
        <dbReference type="ARBA" id="ARBA00023125"/>
    </source>
</evidence>
<dbReference type="GO" id="GO:0008270">
    <property type="term" value="F:zinc ion binding"/>
    <property type="evidence" value="ECO:0007669"/>
    <property type="project" value="UniProtKB-KW"/>
</dbReference>
<dbReference type="PANTHER" id="PTHR31089:SF22">
    <property type="entry name" value="CYCLIC DOF FACTOR 4"/>
    <property type="match status" value="1"/>
</dbReference>
<dbReference type="PROSITE" id="PS50884">
    <property type="entry name" value="ZF_DOF_2"/>
    <property type="match status" value="1"/>
</dbReference>
<keyword evidence="4" id="KW-0805">Transcription regulation</keyword>
<feature type="region of interest" description="Disordered" evidence="8">
    <location>
        <begin position="254"/>
        <end position="273"/>
    </location>
</feature>
<evidence type="ECO:0000256" key="7">
    <source>
        <dbReference type="ARBA" id="ARBA00023242"/>
    </source>
</evidence>
<reference evidence="10" key="1">
    <citation type="submission" date="2021-01" db="EMBL/GenBank/DDBJ databases">
        <title>Adiantum capillus-veneris genome.</title>
        <authorList>
            <person name="Fang Y."/>
            <person name="Liao Q."/>
        </authorList>
    </citation>
    <scope>NUCLEOTIDE SEQUENCE</scope>
    <source>
        <strain evidence="10">H3</strain>
        <tissue evidence="10">Leaf</tissue>
    </source>
</reference>
<proteinExistence type="predicted"/>
<feature type="compositionally biased region" description="Polar residues" evidence="8">
    <location>
        <begin position="254"/>
        <end position="268"/>
    </location>
</feature>
<keyword evidence="1" id="KW-0479">Metal-binding</keyword>
<evidence type="ECO:0000256" key="8">
    <source>
        <dbReference type="SAM" id="MobiDB-lite"/>
    </source>
</evidence>
<evidence type="ECO:0000313" key="11">
    <source>
        <dbReference type="Proteomes" id="UP000886520"/>
    </source>
</evidence>
<evidence type="ECO:0000256" key="6">
    <source>
        <dbReference type="ARBA" id="ARBA00023163"/>
    </source>
</evidence>
<keyword evidence="11" id="KW-1185">Reference proteome</keyword>